<feature type="transmembrane region" description="Helical" evidence="8">
    <location>
        <begin position="216"/>
        <end position="233"/>
    </location>
</feature>
<comment type="catalytic activity">
    <reaction evidence="1">
        <text>ATP + protein L-histidine = ADP + protein N-phospho-L-histidine.</text>
        <dbReference type="EC" id="2.7.13.3"/>
    </reaction>
</comment>
<evidence type="ECO:0000313" key="12">
    <source>
        <dbReference type="Proteomes" id="UP000035050"/>
    </source>
</evidence>
<dbReference type="SUPFAM" id="SSF52172">
    <property type="entry name" value="CheY-like"/>
    <property type="match status" value="1"/>
</dbReference>
<dbReference type="CDD" id="cd00075">
    <property type="entry name" value="HATPase"/>
    <property type="match status" value="1"/>
</dbReference>
<feature type="transmembrane region" description="Helical" evidence="8">
    <location>
        <begin position="143"/>
        <end position="163"/>
    </location>
</feature>
<dbReference type="Pfam" id="PF07696">
    <property type="entry name" value="7TMR-DISMED2"/>
    <property type="match status" value="1"/>
</dbReference>
<dbReference type="PANTHER" id="PTHR43047:SF72">
    <property type="entry name" value="OSMOSENSING HISTIDINE PROTEIN KINASE SLN1"/>
    <property type="match status" value="1"/>
</dbReference>
<dbReference type="EMBL" id="CP011518">
    <property type="protein sequence ID" value="ANJ86799.1"/>
    <property type="molecule type" value="Genomic_DNA"/>
</dbReference>
<evidence type="ECO:0000256" key="2">
    <source>
        <dbReference type="ARBA" id="ARBA00012438"/>
    </source>
</evidence>
<dbReference type="InterPro" id="IPR004358">
    <property type="entry name" value="Sig_transdc_His_kin-like_C"/>
</dbReference>
<evidence type="ECO:0000259" key="9">
    <source>
        <dbReference type="PROSITE" id="PS50109"/>
    </source>
</evidence>
<dbReference type="AlphaFoldDB" id="A0A192B138"/>
<dbReference type="Gene3D" id="1.10.287.130">
    <property type="match status" value="1"/>
</dbReference>
<name>A0A192B138_9BURK</name>
<dbReference type="InterPro" id="IPR003661">
    <property type="entry name" value="HisK_dim/P_dom"/>
</dbReference>
<dbReference type="CDD" id="cd00082">
    <property type="entry name" value="HisKA"/>
    <property type="match status" value="1"/>
</dbReference>
<dbReference type="EC" id="2.7.13.3" evidence="2"/>
<feature type="domain" description="Histidine kinase" evidence="9">
    <location>
        <begin position="405"/>
        <end position="647"/>
    </location>
</feature>
<keyword evidence="8" id="KW-0472">Membrane</keyword>
<dbReference type="CDD" id="cd00156">
    <property type="entry name" value="REC"/>
    <property type="match status" value="1"/>
</dbReference>
<keyword evidence="5" id="KW-0418">Kinase</keyword>
<keyword evidence="11" id="KW-0614">Plasmid</keyword>
<dbReference type="SMART" id="SM00448">
    <property type="entry name" value="REC"/>
    <property type="match status" value="1"/>
</dbReference>
<dbReference type="InterPro" id="IPR003594">
    <property type="entry name" value="HATPase_dom"/>
</dbReference>
<dbReference type="Pfam" id="PF02518">
    <property type="entry name" value="HATPase_c"/>
    <property type="match status" value="1"/>
</dbReference>
<evidence type="ECO:0000256" key="6">
    <source>
        <dbReference type="PROSITE-ProRule" id="PRU00169"/>
    </source>
</evidence>
<dbReference type="InterPro" id="IPR011622">
    <property type="entry name" value="7TMR_DISM_rcpt_extracell_dom2"/>
</dbReference>
<dbReference type="Pfam" id="PF00072">
    <property type="entry name" value="Response_reg"/>
    <property type="match status" value="1"/>
</dbReference>
<dbReference type="InterPro" id="IPR036890">
    <property type="entry name" value="HATPase_C_sf"/>
</dbReference>
<dbReference type="RefSeq" id="WP_052654227.1">
    <property type="nucleotide sequence ID" value="NZ_CP011518.2"/>
</dbReference>
<feature type="transmembrane region" description="Helical" evidence="8">
    <location>
        <begin position="296"/>
        <end position="315"/>
    </location>
</feature>
<evidence type="ECO:0000313" key="11">
    <source>
        <dbReference type="EMBL" id="ANJ86799.1"/>
    </source>
</evidence>
<dbReference type="PROSITE" id="PS50110">
    <property type="entry name" value="RESPONSE_REGULATORY"/>
    <property type="match status" value="1"/>
</dbReference>
<gene>
    <name evidence="11" type="ORF">MB84_28435</name>
</gene>
<dbReference type="InterPro" id="IPR005467">
    <property type="entry name" value="His_kinase_dom"/>
</dbReference>
<evidence type="ECO:0000256" key="1">
    <source>
        <dbReference type="ARBA" id="ARBA00000085"/>
    </source>
</evidence>
<dbReference type="PROSITE" id="PS50109">
    <property type="entry name" value="HIS_KIN"/>
    <property type="match status" value="1"/>
</dbReference>
<sequence>MAMLTVAQRDLTLREVLARDDWRPVHGANVNVGFTAATVWLTGALCNPGRTPVTRWLAVGTPRLESVTFFREGDATRGGAPPLVAGNHTPLAARAVAALLPVFPITLAPGERIRWALRVQSRSAVAIVPTLWEPTAYRQHEGLALVGTALLAAIALLVALFSLAQAWSWRDRGFLLLATWMTLALLYALAFDGYLYRYVFVQGGAWAVRAPGTLGSLASLCYVAVTLAFTGLARVPLWRWVYRGFVGLLLLAVGWTAWGDYRAGALYANGVGMAFYAVWFVSLLDAWRRGLPHARVFLLCYTPVWVSVALGMLQVQGVLDWAPLRHLHTSWLPGLCVMGMVGLLATRRAQQLHTAHAVALNTYLRAQDAAQARLEQAVSERTTALRAALAGAEQARRAKADFLASISHDLRTPLTTILGQAELLQSGGGAPAERARLIRSSGQHMLTMVSNLIDYARDDALEAAEPTAVYLHAMLETIAHTGAELARRHDNQFTFSVEGTPPPVVALDADGLYRVLGNLLDNASKYTRHGTIRLHVAFEGGDARDGGEGGEAVDAGASAEARAGDAVPCRAATLRYQVSDTGPGIDPADHQRILEPFTRLANAQGLPGIGMGLAIAHRWVTRQGGTLVIESARGAGTTVRVTVPARVASEVDVAHPALTAVACPGPDIDGTGRRLWLAEDTAEIRHLLEDRLSALGFAVEAFADGRALIARLHAPHTARPDAVLTDGAMPHADGMAVLRAARAWRAEVPVVLLSAWPLPDTADGAPARPSFDAVLRKPIDFSELQRTLAHLLGLGATAAPAPVPPAAPGAGDERAPVGQCRASHRSASSAAGSAAEK</sequence>
<keyword evidence="8" id="KW-0812">Transmembrane</keyword>
<feature type="compositionally biased region" description="Low complexity" evidence="7">
    <location>
        <begin position="825"/>
        <end position="837"/>
    </location>
</feature>
<dbReference type="Gene3D" id="3.40.50.2300">
    <property type="match status" value="1"/>
</dbReference>
<dbReference type="Pfam" id="PF00512">
    <property type="entry name" value="HisKA"/>
    <property type="match status" value="1"/>
</dbReference>
<dbReference type="GO" id="GO:0009927">
    <property type="term" value="F:histidine phosphotransfer kinase activity"/>
    <property type="evidence" value="ECO:0007669"/>
    <property type="project" value="TreeGrafter"/>
</dbReference>
<dbReference type="Gene3D" id="3.30.565.10">
    <property type="entry name" value="Histidine kinase-like ATPase, C-terminal domain"/>
    <property type="match status" value="1"/>
</dbReference>
<dbReference type="KEGG" id="pox:MB84_28435"/>
<dbReference type="Proteomes" id="UP000035050">
    <property type="component" value="Plasmid pPO70-1"/>
</dbReference>
<feature type="transmembrane region" description="Helical" evidence="8">
    <location>
        <begin position="175"/>
        <end position="196"/>
    </location>
</feature>
<evidence type="ECO:0000256" key="7">
    <source>
        <dbReference type="SAM" id="MobiDB-lite"/>
    </source>
</evidence>
<dbReference type="InterPro" id="IPR036097">
    <property type="entry name" value="HisK_dim/P_sf"/>
</dbReference>
<dbReference type="InterPro" id="IPR011623">
    <property type="entry name" value="7TMR_DISM_rcpt_extracell_dom1"/>
</dbReference>
<dbReference type="SUPFAM" id="SSF47384">
    <property type="entry name" value="Homodimeric domain of signal transducing histidine kinase"/>
    <property type="match status" value="1"/>
</dbReference>
<feature type="domain" description="Response regulatory" evidence="10">
    <location>
        <begin position="674"/>
        <end position="792"/>
    </location>
</feature>
<feature type="transmembrane region" description="Helical" evidence="8">
    <location>
        <begin position="240"/>
        <end position="258"/>
    </location>
</feature>
<keyword evidence="12" id="KW-1185">Reference proteome</keyword>
<feature type="region of interest" description="Disordered" evidence="7">
    <location>
        <begin position="800"/>
        <end position="837"/>
    </location>
</feature>
<organism evidence="11 12">
    <name type="scientific">Pandoraea oxalativorans</name>
    <dbReference type="NCBI Taxonomy" id="573737"/>
    <lineage>
        <taxon>Bacteria</taxon>
        <taxon>Pseudomonadati</taxon>
        <taxon>Pseudomonadota</taxon>
        <taxon>Betaproteobacteria</taxon>
        <taxon>Burkholderiales</taxon>
        <taxon>Burkholderiaceae</taxon>
        <taxon>Pandoraea</taxon>
    </lineage>
</organism>
<accession>A0A192B138</accession>
<dbReference type="InterPro" id="IPR011006">
    <property type="entry name" value="CheY-like_superfamily"/>
</dbReference>
<proteinExistence type="predicted"/>
<evidence type="ECO:0000259" key="10">
    <source>
        <dbReference type="PROSITE" id="PS50110"/>
    </source>
</evidence>
<feature type="transmembrane region" description="Helical" evidence="8">
    <location>
        <begin position="264"/>
        <end position="284"/>
    </location>
</feature>
<keyword evidence="8" id="KW-1133">Transmembrane helix</keyword>
<dbReference type="GO" id="GO:0005886">
    <property type="term" value="C:plasma membrane"/>
    <property type="evidence" value="ECO:0007669"/>
    <property type="project" value="TreeGrafter"/>
</dbReference>
<evidence type="ECO:0000256" key="8">
    <source>
        <dbReference type="SAM" id="Phobius"/>
    </source>
</evidence>
<reference evidence="11" key="1">
    <citation type="submission" date="2016-06" db="EMBL/GenBank/DDBJ databases">
        <title>Pandoraea oxalativorans DSM 23570 Genome Sequencing.</title>
        <authorList>
            <person name="Ee R."/>
            <person name="Lim Y.-L."/>
            <person name="Yong D."/>
            <person name="Yin W.-F."/>
            <person name="Chan K.-G."/>
        </authorList>
    </citation>
    <scope>NUCLEOTIDE SEQUENCE</scope>
    <source>
        <strain evidence="11">DSM 23570</strain>
        <plasmid evidence="11">pPO70-1</plasmid>
    </source>
</reference>
<dbReference type="PANTHER" id="PTHR43047">
    <property type="entry name" value="TWO-COMPONENT HISTIDINE PROTEIN KINASE"/>
    <property type="match status" value="1"/>
</dbReference>
<dbReference type="GO" id="GO:0000155">
    <property type="term" value="F:phosphorelay sensor kinase activity"/>
    <property type="evidence" value="ECO:0007669"/>
    <property type="project" value="InterPro"/>
</dbReference>
<geneLocation type="plasmid" evidence="11 12">
    <name>pPO70-1</name>
</geneLocation>
<dbReference type="InterPro" id="IPR001789">
    <property type="entry name" value="Sig_transdc_resp-reg_receiver"/>
</dbReference>
<dbReference type="SMART" id="SM00387">
    <property type="entry name" value="HATPase_c"/>
    <property type="match status" value="1"/>
</dbReference>
<keyword evidence="4" id="KW-0808">Transferase</keyword>
<feature type="modified residue" description="4-aspartylphosphate" evidence="6">
    <location>
        <position position="726"/>
    </location>
</feature>
<dbReference type="PRINTS" id="PR00344">
    <property type="entry name" value="BCTRLSENSOR"/>
</dbReference>
<keyword evidence="3 6" id="KW-0597">Phosphoprotein</keyword>
<evidence type="ECO:0000256" key="5">
    <source>
        <dbReference type="ARBA" id="ARBA00022777"/>
    </source>
</evidence>
<evidence type="ECO:0000256" key="3">
    <source>
        <dbReference type="ARBA" id="ARBA00022553"/>
    </source>
</evidence>
<dbReference type="Pfam" id="PF07695">
    <property type="entry name" value="7TMR-DISM_7TM"/>
    <property type="match status" value="1"/>
</dbReference>
<protein>
    <recommendedName>
        <fullName evidence="2">histidine kinase</fullName>
        <ecNumber evidence="2">2.7.13.3</ecNumber>
    </recommendedName>
</protein>
<evidence type="ECO:0000256" key="4">
    <source>
        <dbReference type="ARBA" id="ARBA00022679"/>
    </source>
</evidence>
<dbReference type="Gene3D" id="2.60.40.2380">
    <property type="match status" value="1"/>
</dbReference>
<dbReference type="SUPFAM" id="SSF55874">
    <property type="entry name" value="ATPase domain of HSP90 chaperone/DNA topoisomerase II/histidine kinase"/>
    <property type="match status" value="1"/>
</dbReference>
<dbReference type="SMART" id="SM00388">
    <property type="entry name" value="HisKA"/>
    <property type="match status" value="1"/>
</dbReference>